<dbReference type="SUPFAM" id="SSF53098">
    <property type="entry name" value="Ribonuclease H-like"/>
    <property type="match status" value="1"/>
</dbReference>
<dbReference type="eggNOG" id="ENOG502S5CH">
    <property type="taxonomic scope" value="Eukaryota"/>
</dbReference>
<evidence type="ECO:0000256" key="11">
    <source>
        <dbReference type="ARBA" id="ARBA00022842"/>
    </source>
</evidence>
<comment type="cofactor">
    <cofactor evidence="2">
        <name>Mg(2+)</name>
        <dbReference type="ChEBI" id="CHEBI:18420"/>
    </cofactor>
</comment>
<keyword evidence="16" id="KW-1185">Reference proteome</keyword>
<dbReference type="GO" id="GO:0045004">
    <property type="term" value="P:DNA replication proofreading"/>
    <property type="evidence" value="ECO:0000318"/>
    <property type="project" value="GO_Central"/>
</dbReference>
<reference evidence="15 16" key="1">
    <citation type="journal article" date="2008" name="Nature">
        <title>The Trichoplax genome and the nature of placozoans.</title>
        <authorList>
            <person name="Srivastava M."/>
            <person name="Begovic E."/>
            <person name="Chapman J."/>
            <person name="Putnam N.H."/>
            <person name="Hellsten U."/>
            <person name="Kawashima T."/>
            <person name="Kuo A."/>
            <person name="Mitros T."/>
            <person name="Salamov A."/>
            <person name="Carpenter M.L."/>
            <person name="Signorovitch A.Y."/>
            <person name="Moreno M.A."/>
            <person name="Kamm K."/>
            <person name="Grimwood J."/>
            <person name="Schmutz J."/>
            <person name="Shapiro H."/>
            <person name="Grigoriev I.V."/>
            <person name="Buss L.W."/>
            <person name="Schierwater B."/>
            <person name="Dellaporta S.L."/>
            <person name="Rokhsar D.S."/>
        </authorList>
    </citation>
    <scope>NUCLEOTIDE SEQUENCE [LARGE SCALE GENOMIC DNA]</scope>
    <source>
        <strain evidence="15 16">Grell-BS-1999</strain>
    </source>
</reference>
<evidence type="ECO:0000313" key="16">
    <source>
        <dbReference type="Proteomes" id="UP000009022"/>
    </source>
</evidence>
<dbReference type="AlphaFoldDB" id="B3RU88"/>
<evidence type="ECO:0000256" key="9">
    <source>
        <dbReference type="ARBA" id="ARBA00022801"/>
    </source>
</evidence>
<dbReference type="NCBIfam" id="NF004316">
    <property type="entry name" value="PRK05711.1"/>
    <property type="match status" value="1"/>
</dbReference>
<dbReference type="Pfam" id="PF00929">
    <property type="entry name" value="RNase_T"/>
    <property type="match status" value="1"/>
</dbReference>
<dbReference type="GO" id="GO:0003677">
    <property type="term" value="F:DNA binding"/>
    <property type="evidence" value="ECO:0007669"/>
    <property type="project" value="InterPro"/>
</dbReference>
<keyword evidence="4" id="KW-0808">Transferase</keyword>
<evidence type="ECO:0000256" key="4">
    <source>
        <dbReference type="ARBA" id="ARBA00022679"/>
    </source>
</evidence>
<evidence type="ECO:0000256" key="10">
    <source>
        <dbReference type="ARBA" id="ARBA00022839"/>
    </source>
</evidence>
<dbReference type="GO" id="GO:0008408">
    <property type="term" value="F:3'-5' exonuclease activity"/>
    <property type="evidence" value="ECO:0000318"/>
    <property type="project" value="GO_Central"/>
</dbReference>
<evidence type="ECO:0000259" key="14">
    <source>
        <dbReference type="SMART" id="SM00479"/>
    </source>
</evidence>
<keyword evidence="7" id="KW-0540">Nuclease</keyword>
<gene>
    <name evidence="15" type="ORF">TRIADDRAFT_55196</name>
</gene>
<dbReference type="InterPro" id="IPR013520">
    <property type="entry name" value="Ribonucl_H"/>
</dbReference>
<dbReference type="InterPro" id="IPR036397">
    <property type="entry name" value="RNaseH_sf"/>
</dbReference>
<keyword evidence="5" id="KW-0548">Nucleotidyltransferase</keyword>
<sequence>MSGDPPKSNLSPLREVVLDTETTGLSVRTGHRIIEIGCLELIDHQPTSRTFQCYINPKFPVSERAFEVHHLSNKFLEGFPTFDGIVQDFRDFIQEDTLIIHNGHFDIKFINNEFQKLNIPEISFERVIDTMLMARKLYPRQPASLDSLCDRFNIDKSSRSLGHGALTDVKLLQLVYAKLLKDQDALGLNVINQSATQTSKSIVNKTDMSKQHRPAQTAKVDTEKVASCTNAKSIGVTKSTTNVSKETYLRKGNREIFYPVTKGYKNAKCSNNKTEVDITKKLNDLKLER</sequence>
<dbReference type="GO" id="GO:0005829">
    <property type="term" value="C:cytosol"/>
    <property type="evidence" value="ECO:0000318"/>
    <property type="project" value="GO_Central"/>
</dbReference>
<dbReference type="STRING" id="10228.B3RU88"/>
<evidence type="ECO:0000256" key="2">
    <source>
        <dbReference type="ARBA" id="ARBA00001946"/>
    </source>
</evidence>
<dbReference type="GO" id="GO:0046872">
    <property type="term" value="F:metal ion binding"/>
    <property type="evidence" value="ECO:0007669"/>
    <property type="project" value="UniProtKB-KW"/>
</dbReference>
<feature type="domain" description="Exonuclease" evidence="14">
    <location>
        <begin position="14"/>
        <end position="185"/>
    </location>
</feature>
<evidence type="ECO:0000256" key="7">
    <source>
        <dbReference type="ARBA" id="ARBA00022722"/>
    </source>
</evidence>
<keyword evidence="9" id="KW-0378">Hydrolase</keyword>
<evidence type="ECO:0000313" key="15">
    <source>
        <dbReference type="EMBL" id="EDV25766.1"/>
    </source>
</evidence>
<dbReference type="GO" id="GO:0003887">
    <property type="term" value="F:DNA-directed DNA polymerase activity"/>
    <property type="evidence" value="ECO:0007669"/>
    <property type="project" value="UniProtKB-KW"/>
</dbReference>
<dbReference type="KEGG" id="tad:TRIADDRAFT_55196"/>
<dbReference type="InterPro" id="IPR012337">
    <property type="entry name" value="RNaseH-like_sf"/>
</dbReference>
<protein>
    <recommendedName>
        <fullName evidence="3">DNA polymerase III subunit epsilon</fullName>
    </recommendedName>
</protein>
<evidence type="ECO:0000256" key="5">
    <source>
        <dbReference type="ARBA" id="ARBA00022695"/>
    </source>
</evidence>
<evidence type="ECO:0000256" key="1">
    <source>
        <dbReference type="ARBA" id="ARBA00001936"/>
    </source>
</evidence>
<keyword evidence="11" id="KW-0460">Magnesium</keyword>
<proteinExistence type="predicted"/>
<evidence type="ECO:0000256" key="12">
    <source>
        <dbReference type="ARBA" id="ARBA00022932"/>
    </source>
</evidence>
<dbReference type="PhylomeDB" id="B3RU88"/>
<dbReference type="CDD" id="cd06131">
    <property type="entry name" value="DNA_pol_III_epsilon_Ecoli_like"/>
    <property type="match status" value="1"/>
</dbReference>
<dbReference type="CTD" id="6753012"/>
<keyword evidence="12" id="KW-0239">DNA-directed DNA polymerase</keyword>
<keyword evidence="13" id="KW-0464">Manganese</keyword>
<dbReference type="Gene3D" id="3.30.420.10">
    <property type="entry name" value="Ribonuclease H-like superfamily/Ribonuclease H"/>
    <property type="match status" value="1"/>
</dbReference>
<evidence type="ECO:0000256" key="13">
    <source>
        <dbReference type="ARBA" id="ARBA00023211"/>
    </source>
</evidence>
<keyword evidence="10" id="KW-0269">Exonuclease</keyword>
<organism evidence="15 16">
    <name type="scientific">Trichoplax adhaerens</name>
    <name type="common">Trichoplax reptans</name>
    <dbReference type="NCBI Taxonomy" id="10228"/>
    <lineage>
        <taxon>Eukaryota</taxon>
        <taxon>Metazoa</taxon>
        <taxon>Placozoa</taxon>
        <taxon>Uniplacotomia</taxon>
        <taxon>Trichoplacea</taxon>
        <taxon>Trichoplacidae</taxon>
        <taxon>Trichoplax</taxon>
    </lineage>
</organism>
<dbReference type="PANTHER" id="PTHR30231:SF41">
    <property type="entry name" value="DNA POLYMERASE III SUBUNIT EPSILON"/>
    <property type="match status" value="1"/>
</dbReference>
<dbReference type="GeneID" id="6753012"/>
<evidence type="ECO:0000256" key="3">
    <source>
        <dbReference type="ARBA" id="ARBA00020352"/>
    </source>
</evidence>
<dbReference type="NCBIfam" id="TIGR00573">
    <property type="entry name" value="dnaq"/>
    <property type="match status" value="1"/>
</dbReference>
<dbReference type="RefSeq" id="XP_002111799.1">
    <property type="nucleotide sequence ID" value="XM_002111763.1"/>
</dbReference>
<dbReference type="FunFam" id="3.30.420.10:FF:000012">
    <property type="entry name" value="DNA polymerase III subunit epsilon"/>
    <property type="match status" value="1"/>
</dbReference>
<dbReference type="HOGENOM" id="CLU_047806_2_1_1"/>
<accession>B3RU88</accession>
<dbReference type="OrthoDB" id="10063905at2759"/>
<name>B3RU88_TRIAD</name>
<dbReference type="InterPro" id="IPR006309">
    <property type="entry name" value="DnaQ_proteo"/>
</dbReference>
<dbReference type="SMART" id="SM00479">
    <property type="entry name" value="EXOIII"/>
    <property type="match status" value="1"/>
</dbReference>
<evidence type="ECO:0000256" key="6">
    <source>
        <dbReference type="ARBA" id="ARBA00022705"/>
    </source>
</evidence>
<evidence type="ECO:0000256" key="8">
    <source>
        <dbReference type="ARBA" id="ARBA00022723"/>
    </source>
</evidence>
<dbReference type="InterPro" id="IPR006054">
    <property type="entry name" value="DnaQ"/>
</dbReference>
<dbReference type="InParanoid" id="B3RU88"/>
<keyword evidence="8" id="KW-0479">Metal-binding</keyword>
<keyword evidence="6" id="KW-0235">DNA replication</keyword>
<comment type="cofactor">
    <cofactor evidence="1">
        <name>Mn(2+)</name>
        <dbReference type="ChEBI" id="CHEBI:29035"/>
    </cofactor>
</comment>
<dbReference type="Proteomes" id="UP000009022">
    <property type="component" value="Unassembled WGS sequence"/>
</dbReference>
<dbReference type="EMBL" id="DS985244">
    <property type="protein sequence ID" value="EDV25766.1"/>
    <property type="molecule type" value="Genomic_DNA"/>
</dbReference>
<dbReference type="PANTHER" id="PTHR30231">
    <property type="entry name" value="DNA POLYMERASE III SUBUNIT EPSILON"/>
    <property type="match status" value="1"/>
</dbReference>